<evidence type="ECO:0000313" key="3">
    <source>
        <dbReference type="EMBL" id="MEJ8853341.1"/>
    </source>
</evidence>
<sequence length="71" mass="7523">MLQLGGLFLGSLIALSGSAFAAQPQVTDTTRGDRMQAAQMDFESGKPAMTSPAPKAKPMHSSSKHHHTTKK</sequence>
<feature type="compositionally biased region" description="Basic residues" evidence="1">
    <location>
        <begin position="62"/>
        <end position="71"/>
    </location>
</feature>
<protein>
    <recommendedName>
        <fullName evidence="5">Pentapeptide MXKDX repeat protein</fullName>
    </recommendedName>
</protein>
<accession>A0ABU8X0Q2</accession>
<gene>
    <name evidence="3" type="ORF">WKW79_02100</name>
</gene>
<name>A0ABU8X0Q2_9BURK</name>
<comment type="caution">
    <text evidence="3">The sequence shown here is derived from an EMBL/GenBank/DDBJ whole genome shotgun (WGS) entry which is preliminary data.</text>
</comment>
<keyword evidence="4" id="KW-1185">Reference proteome</keyword>
<evidence type="ECO:0008006" key="5">
    <source>
        <dbReference type="Google" id="ProtNLM"/>
    </source>
</evidence>
<dbReference type="Proteomes" id="UP001367030">
    <property type="component" value="Unassembled WGS sequence"/>
</dbReference>
<evidence type="ECO:0000313" key="4">
    <source>
        <dbReference type="Proteomes" id="UP001367030"/>
    </source>
</evidence>
<proteinExistence type="predicted"/>
<feature type="signal peptide" evidence="2">
    <location>
        <begin position="1"/>
        <end position="21"/>
    </location>
</feature>
<evidence type="ECO:0000256" key="1">
    <source>
        <dbReference type="SAM" id="MobiDB-lite"/>
    </source>
</evidence>
<feature type="compositionally biased region" description="Low complexity" evidence="1">
    <location>
        <begin position="51"/>
        <end position="61"/>
    </location>
</feature>
<organism evidence="3 4">
    <name type="scientific">Variovorax robiniae</name>
    <dbReference type="NCBI Taxonomy" id="1836199"/>
    <lineage>
        <taxon>Bacteria</taxon>
        <taxon>Pseudomonadati</taxon>
        <taxon>Pseudomonadota</taxon>
        <taxon>Betaproteobacteria</taxon>
        <taxon>Burkholderiales</taxon>
        <taxon>Comamonadaceae</taxon>
        <taxon>Variovorax</taxon>
    </lineage>
</organism>
<reference evidence="3 4" key="1">
    <citation type="submission" date="2024-03" db="EMBL/GenBank/DDBJ databases">
        <title>Novel species of the genus Variovorax.</title>
        <authorList>
            <person name="Liu Q."/>
            <person name="Xin Y.-H."/>
        </authorList>
    </citation>
    <scope>NUCLEOTIDE SEQUENCE [LARGE SCALE GENOMIC DNA]</scope>
    <source>
        <strain evidence="3 4">KACC 18901</strain>
    </source>
</reference>
<evidence type="ECO:0000256" key="2">
    <source>
        <dbReference type="SAM" id="SignalP"/>
    </source>
</evidence>
<keyword evidence="2" id="KW-0732">Signal</keyword>
<feature type="chain" id="PRO_5046159696" description="Pentapeptide MXKDX repeat protein" evidence="2">
    <location>
        <begin position="22"/>
        <end position="71"/>
    </location>
</feature>
<feature type="region of interest" description="Disordered" evidence="1">
    <location>
        <begin position="42"/>
        <end position="71"/>
    </location>
</feature>
<dbReference type="EMBL" id="JBBKZS010000001">
    <property type="protein sequence ID" value="MEJ8853341.1"/>
    <property type="molecule type" value="Genomic_DNA"/>
</dbReference>
<dbReference type="RefSeq" id="WP_340333437.1">
    <property type="nucleotide sequence ID" value="NZ_JBBKZS010000001.1"/>
</dbReference>